<keyword evidence="2" id="KW-1185">Reference proteome</keyword>
<dbReference type="AlphaFoldDB" id="A0A7T8JYK0"/>
<name>A0A7T8JYK0_CALRO</name>
<evidence type="ECO:0000313" key="2">
    <source>
        <dbReference type="Proteomes" id="UP000595437"/>
    </source>
</evidence>
<reference evidence="2" key="1">
    <citation type="submission" date="2021-01" db="EMBL/GenBank/DDBJ databases">
        <title>Caligus Genome Assembly.</title>
        <authorList>
            <person name="Gallardo-Escarate C."/>
        </authorList>
    </citation>
    <scope>NUCLEOTIDE SEQUENCE [LARGE SCALE GENOMIC DNA]</scope>
</reference>
<evidence type="ECO:0000313" key="1">
    <source>
        <dbReference type="EMBL" id="QQP39957.1"/>
    </source>
</evidence>
<protein>
    <submittedName>
        <fullName evidence="1">Uncharacterized protein</fullName>
    </submittedName>
</protein>
<dbReference type="EMBL" id="CP045898">
    <property type="protein sequence ID" value="QQP39957.1"/>
    <property type="molecule type" value="Genomic_DNA"/>
</dbReference>
<sequence length="130" mass="14693">MWAECKNVVTAQFVPFPFCPCPNRPCPNCPVSKSSCPSSCPIRPRPNSSCPTRPHYLPERRQYPPTFIHEECPYVMEPSSNDSRVPSSTVMGIGVLTLGQWTLWSRQTQGWGIWGFYPRPKDSFGSRPST</sequence>
<dbReference type="Proteomes" id="UP000595437">
    <property type="component" value="Chromosome 9"/>
</dbReference>
<gene>
    <name evidence="1" type="ORF">FKW44_013839</name>
</gene>
<organism evidence="1 2">
    <name type="scientific">Caligus rogercresseyi</name>
    <name type="common">Sea louse</name>
    <dbReference type="NCBI Taxonomy" id="217165"/>
    <lineage>
        <taxon>Eukaryota</taxon>
        <taxon>Metazoa</taxon>
        <taxon>Ecdysozoa</taxon>
        <taxon>Arthropoda</taxon>
        <taxon>Crustacea</taxon>
        <taxon>Multicrustacea</taxon>
        <taxon>Hexanauplia</taxon>
        <taxon>Copepoda</taxon>
        <taxon>Siphonostomatoida</taxon>
        <taxon>Caligidae</taxon>
        <taxon>Caligus</taxon>
    </lineage>
</organism>
<accession>A0A7T8JYK0</accession>
<proteinExistence type="predicted"/>